<dbReference type="SUPFAM" id="SSF47203">
    <property type="entry name" value="Acyl-CoA dehydrogenase C-terminal domain-like"/>
    <property type="match status" value="1"/>
</dbReference>
<dbReference type="AlphaFoldDB" id="A0A431WEH2"/>
<keyword evidence="4" id="KW-0274">FAD</keyword>
<dbReference type="Gene3D" id="1.20.140.10">
    <property type="entry name" value="Butyryl-CoA Dehydrogenase, subunit A, domain 3"/>
    <property type="match status" value="1"/>
</dbReference>
<dbReference type="EMBL" id="RXNT01000004">
    <property type="protein sequence ID" value="RTR33950.1"/>
    <property type="molecule type" value="Genomic_DNA"/>
</dbReference>
<keyword evidence="9" id="KW-1185">Reference proteome</keyword>
<dbReference type="PANTHER" id="PTHR43884:SF20">
    <property type="entry name" value="ACYL-COA DEHYDROGENASE FADE28"/>
    <property type="match status" value="1"/>
</dbReference>
<dbReference type="OrthoDB" id="7328575at2"/>
<evidence type="ECO:0000256" key="3">
    <source>
        <dbReference type="ARBA" id="ARBA00022630"/>
    </source>
</evidence>
<name>A0A431WEH2_9BACI</name>
<feature type="domain" description="Acyl-CoA dehydrogenase/oxidase C-terminal" evidence="6">
    <location>
        <begin position="244"/>
        <end position="390"/>
    </location>
</feature>
<proteinExistence type="inferred from homology"/>
<comment type="caution">
    <text evidence="8">The sequence shown here is derived from an EMBL/GenBank/DDBJ whole genome shotgun (WGS) entry which is preliminary data.</text>
</comment>
<keyword evidence="5" id="KW-0560">Oxidoreductase</keyword>
<dbReference type="InterPro" id="IPR009075">
    <property type="entry name" value="AcylCo_DH/oxidase_C"/>
</dbReference>
<evidence type="ECO:0000313" key="8">
    <source>
        <dbReference type="EMBL" id="RTR33950.1"/>
    </source>
</evidence>
<accession>A0A431WEH2</accession>
<dbReference type="InterPro" id="IPR013786">
    <property type="entry name" value="AcylCoA_DH/ox_N"/>
</dbReference>
<dbReference type="Pfam" id="PF02771">
    <property type="entry name" value="Acyl-CoA_dh_N"/>
    <property type="match status" value="1"/>
</dbReference>
<feature type="domain" description="Acyl-CoA dehydrogenase/oxidase N-terminal" evidence="7">
    <location>
        <begin position="31"/>
        <end position="109"/>
    </location>
</feature>
<dbReference type="CDD" id="cd00567">
    <property type="entry name" value="ACAD"/>
    <property type="match status" value="1"/>
</dbReference>
<comment type="cofactor">
    <cofactor evidence="1">
        <name>FAD</name>
        <dbReference type="ChEBI" id="CHEBI:57692"/>
    </cofactor>
</comment>
<reference evidence="8 9" key="1">
    <citation type="submission" date="2018-12" db="EMBL/GenBank/DDBJ databases">
        <title>Bacillus yapensis draft genome sequence.</title>
        <authorList>
            <person name="Yu L."/>
            <person name="Xu X."/>
            <person name="Tang X."/>
        </authorList>
    </citation>
    <scope>NUCLEOTIDE SEQUENCE [LARGE SCALE GENOMIC DNA]</scope>
    <source>
        <strain evidence="8 9">XXST-01</strain>
    </source>
</reference>
<evidence type="ECO:0000259" key="6">
    <source>
        <dbReference type="Pfam" id="PF00441"/>
    </source>
</evidence>
<evidence type="ECO:0000256" key="2">
    <source>
        <dbReference type="ARBA" id="ARBA00009347"/>
    </source>
</evidence>
<evidence type="ECO:0000256" key="5">
    <source>
        <dbReference type="ARBA" id="ARBA00023002"/>
    </source>
</evidence>
<sequence length="411" mass="45756">MQELHRFKKISLPREFLACQGRGERMFFGLNDEEKMLRKSVRDMFKNKNTIEHVRSFMEDQTISQDMQKLLSDQGLLGIIDLDGSGEDGKGIVNAILVAQEAGRHLLTYPLLETMVGVSALKTCSNHSSLVNEIENGKKSLTIAWVNIDAKARKTDHGYSLDGTLREVPFAKDADVILANVRVLGKGRTPDEEETLVVINPKSTNLVIRDANSIDLTYPLYDISLLNYHLDESAIVKGVGMGRGKYLMDQMRKLGALLLSAELVGCAERALYDTVEYTKQRTQFGKVIGSFQAMKHMAADMYLKVESGKAAVEYAAWALDSDNEEADLAISIAKSYTSNAGIQVCGDAIQMHGGIGFTWENDMHLFFKRARRSAAVLGDSYFHHENIAKVAIDEFEDRPVARKNAVKLVEV</sequence>
<dbReference type="GO" id="GO:0050660">
    <property type="term" value="F:flavin adenine dinucleotide binding"/>
    <property type="evidence" value="ECO:0007669"/>
    <property type="project" value="InterPro"/>
</dbReference>
<evidence type="ECO:0000256" key="4">
    <source>
        <dbReference type="ARBA" id="ARBA00022827"/>
    </source>
</evidence>
<dbReference type="Proteomes" id="UP000271374">
    <property type="component" value="Unassembled WGS sequence"/>
</dbReference>
<evidence type="ECO:0000313" key="9">
    <source>
        <dbReference type="Proteomes" id="UP000271374"/>
    </source>
</evidence>
<dbReference type="InterPro" id="IPR009100">
    <property type="entry name" value="AcylCoA_DH/oxidase_NM_dom_sf"/>
</dbReference>
<protein>
    <submittedName>
        <fullName evidence="8">Acyl-CoA dehydrogenase</fullName>
    </submittedName>
</protein>
<keyword evidence="3" id="KW-0285">Flavoprotein</keyword>
<dbReference type="SUPFAM" id="SSF56645">
    <property type="entry name" value="Acyl-CoA dehydrogenase NM domain-like"/>
    <property type="match status" value="1"/>
</dbReference>
<dbReference type="PANTHER" id="PTHR43884">
    <property type="entry name" value="ACYL-COA DEHYDROGENASE"/>
    <property type="match status" value="1"/>
</dbReference>
<dbReference type="InterPro" id="IPR036250">
    <property type="entry name" value="AcylCo_DH-like_C"/>
</dbReference>
<evidence type="ECO:0000256" key="1">
    <source>
        <dbReference type="ARBA" id="ARBA00001974"/>
    </source>
</evidence>
<organism evidence="8 9">
    <name type="scientific">Bacillus yapensis</name>
    <dbReference type="NCBI Taxonomy" id="2492960"/>
    <lineage>
        <taxon>Bacteria</taxon>
        <taxon>Bacillati</taxon>
        <taxon>Bacillota</taxon>
        <taxon>Bacilli</taxon>
        <taxon>Bacillales</taxon>
        <taxon>Bacillaceae</taxon>
        <taxon>Bacillus</taxon>
    </lineage>
</organism>
<dbReference type="Pfam" id="PF00441">
    <property type="entry name" value="Acyl-CoA_dh_1"/>
    <property type="match status" value="1"/>
</dbReference>
<dbReference type="InterPro" id="IPR037069">
    <property type="entry name" value="AcylCoA_DH/ox_N_sf"/>
</dbReference>
<comment type="similarity">
    <text evidence="2">Belongs to the acyl-CoA dehydrogenase family.</text>
</comment>
<gene>
    <name evidence="8" type="ORF">EKG37_06980</name>
</gene>
<evidence type="ECO:0000259" key="7">
    <source>
        <dbReference type="Pfam" id="PF02771"/>
    </source>
</evidence>
<dbReference type="GO" id="GO:0003995">
    <property type="term" value="F:acyl-CoA dehydrogenase activity"/>
    <property type="evidence" value="ECO:0007669"/>
    <property type="project" value="TreeGrafter"/>
</dbReference>
<dbReference type="Gene3D" id="1.10.540.10">
    <property type="entry name" value="Acyl-CoA dehydrogenase/oxidase, N-terminal domain"/>
    <property type="match status" value="1"/>
</dbReference>